<keyword evidence="5" id="KW-1133">Transmembrane helix</keyword>
<feature type="transmembrane region" description="Helical" evidence="5">
    <location>
        <begin position="12"/>
        <end position="29"/>
    </location>
</feature>
<evidence type="ECO:0000256" key="2">
    <source>
        <dbReference type="ARBA" id="ARBA00010909"/>
    </source>
</evidence>
<dbReference type="EMBL" id="KL887843">
    <property type="protein sequence ID" value="KGL75270.1"/>
    <property type="molecule type" value="Genomic_DNA"/>
</dbReference>
<proteinExistence type="inferred from homology"/>
<dbReference type="AlphaFoldDB" id="A0A099Z377"/>
<feature type="transmembrane region" description="Helical" evidence="5">
    <location>
        <begin position="111"/>
        <end position="128"/>
    </location>
</feature>
<dbReference type="Pfam" id="PF10457">
    <property type="entry name" value="MENTAL"/>
    <property type="match status" value="1"/>
</dbReference>
<dbReference type="GO" id="GO:0005765">
    <property type="term" value="C:lysosomal membrane"/>
    <property type="evidence" value="ECO:0007669"/>
    <property type="project" value="TreeGrafter"/>
</dbReference>
<organism evidence="7 8">
    <name type="scientific">Tinamus guttatus</name>
    <name type="common">White-throated tinamou</name>
    <dbReference type="NCBI Taxonomy" id="94827"/>
    <lineage>
        <taxon>Eukaryota</taxon>
        <taxon>Metazoa</taxon>
        <taxon>Chordata</taxon>
        <taxon>Craniata</taxon>
        <taxon>Vertebrata</taxon>
        <taxon>Euteleostomi</taxon>
        <taxon>Archelosauria</taxon>
        <taxon>Archosauria</taxon>
        <taxon>Dinosauria</taxon>
        <taxon>Saurischia</taxon>
        <taxon>Theropoda</taxon>
        <taxon>Coelurosauria</taxon>
        <taxon>Aves</taxon>
        <taxon>Palaeognathae</taxon>
        <taxon>Tinamiformes</taxon>
        <taxon>Tinamidae</taxon>
        <taxon>Tinamus</taxon>
    </lineage>
</organism>
<dbReference type="PROSITE" id="PS51439">
    <property type="entry name" value="MENTAL"/>
    <property type="match status" value="1"/>
</dbReference>
<dbReference type="GO" id="GO:0099044">
    <property type="term" value="P:vesicle tethering to endoplasmic reticulum"/>
    <property type="evidence" value="ECO:0007669"/>
    <property type="project" value="TreeGrafter"/>
</dbReference>
<dbReference type="GO" id="GO:0030301">
    <property type="term" value="P:cholesterol transport"/>
    <property type="evidence" value="ECO:0007669"/>
    <property type="project" value="TreeGrafter"/>
</dbReference>
<feature type="non-terminal residue" evidence="7">
    <location>
        <position position="176"/>
    </location>
</feature>
<sequence length="176" mass="20390">KRKAISDVRRTFCLFVTFDLLFISLLWIIELNTKDGIQKNLRNEIIEYKFKTSFFDIFVLAFFRFSVLLLAYAILRLRHWWVIAVTTLVSSAFLIVKVILSELLTKGAFGYLLPIVSFVIAWLETWFLDFKVLTQEAEEERWYLAAQAAARGPLLYPGALSEGQFYSPPESFAGKE</sequence>
<dbReference type="InterPro" id="IPR051869">
    <property type="entry name" value="STARD3"/>
</dbReference>
<dbReference type="STRING" id="94827.A0A099Z377"/>
<evidence type="ECO:0000259" key="6">
    <source>
        <dbReference type="PROSITE" id="PS51439"/>
    </source>
</evidence>
<reference evidence="7 8" key="1">
    <citation type="submission" date="2014-06" db="EMBL/GenBank/DDBJ databases">
        <title>Genome evolution of avian class.</title>
        <authorList>
            <person name="Zhang G."/>
            <person name="Li C."/>
        </authorList>
    </citation>
    <scope>NUCLEOTIDE SEQUENCE [LARGE SCALE GENOMIC DNA]</scope>
    <source>
        <strain evidence="7">BGI_N309</strain>
    </source>
</reference>
<dbReference type="GO" id="GO:0031902">
    <property type="term" value="C:late endosome membrane"/>
    <property type="evidence" value="ECO:0007669"/>
    <property type="project" value="UniProtKB-SubCell"/>
</dbReference>
<keyword evidence="8" id="KW-1185">Reference proteome</keyword>
<evidence type="ECO:0000256" key="3">
    <source>
        <dbReference type="ARBA" id="ARBA00022692"/>
    </source>
</evidence>
<dbReference type="GO" id="GO:0005789">
    <property type="term" value="C:endoplasmic reticulum membrane"/>
    <property type="evidence" value="ECO:0007669"/>
    <property type="project" value="TreeGrafter"/>
</dbReference>
<feature type="transmembrane region" description="Helical" evidence="5">
    <location>
        <begin position="80"/>
        <end position="99"/>
    </location>
</feature>
<dbReference type="GO" id="GO:0140284">
    <property type="term" value="C:endoplasmic reticulum-endosome membrane contact site"/>
    <property type="evidence" value="ECO:0007669"/>
    <property type="project" value="TreeGrafter"/>
</dbReference>
<feature type="transmembrane region" description="Helical" evidence="5">
    <location>
        <begin position="57"/>
        <end position="75"/>
    </location>
</feature>
<dbReference type="InterPro" id="IPR019498">
    <property type="entry name" value="MENTAL"/>
</dbReference>
<comment type="subcellular location">
    <subcellularLocation>
        <location evidence="1">Late endosome membrane</location>
        <topology evidence="1">Multi-pass membrane protein</topology>
    </subcellularLocation>
</comment>
<name>A0A099Z377_TINGU</name>
<keyword evidence="4 5" id="KW-0472">Membrane</keyword>
<feature type="non-terminal residue" evidence="7">
    <location>
        <position position="1"/>
    </location>
</feature>
<evidence type="ECO:0000256" key="5">
    <source>
        <dbReference type="SAM" id="Phobius"/>
    </source>
</evidence>
<dbReference type="PANTHER" id="PTHR46121">
    <property type="entry name" value="STEROIDOGENIC ACUTE REGULATORY PROTEIN-LIKE"/>
    <property type="match status" value="1"/>
</dbReference>
<comment type="similarity">
    <text evidence="2">Belongs to the STARD3 family.</text>
</comment>
<protein>
    <submittedName>
        <fullName evidence="7">StAR-related lipid transfer protein 3</fullName>
    </submittedName>
</protein>
<dbReference type="GO" id="GO:0015485">
    <property type="term" value="F:cholesterol binding"/>
    <property type="evidence" value="ECO:0007669"/>
    <property type="project" value="TreeGrafter"/>
</dbReference>
<dbReference type="PANTHER" id="PTHR46121:SF2">
    <property type="entry name" value="STAR-RELATED LIPID TRANSFER PROTEIN 3"/>
    <property type="match status" value="1"/>
</dbReference>
<evidence type="ECO:0000256" key="4">
    <source>
        <dbReference type="ARBA" id="ARBA00023136"/>
    </source>
</evidence>
<accession>A0A099Z377</accession>
<keyword evidence="3 5" id="KW-0812">Transmembrane</keyword>
<feature type="domain" description="MENTAL" evidence="6">
    <location>
        <begin position="5"/>
        <end position="175"/>
    </location>
</feature>
<evidence type="ECO:0000313" key="7">
    <source>
        <dbReference type="EMBL" id="KGL75270.1"/>
    </source>
</evidence>
<evidence type="ECO:0000313" key="8">
    <source>
        <dbReference type="Proteomes" id="UP000053641"/>
    </source>
</evidence>
<gene>
    <name evidence="7" type="ORF">N309_00294</name>
</gene>
<dbReference type="Proteomes" id="UP000053641">
    <property type="component" value="Unassembled WGS sequence"/>
</dbReference>
<evidence type="ECO:0000256" key="1">
    <source>
        <dbReference type="ARBA" id="ARBA00004107"/>
    </source>
</evidence>